<evidence type="ECO:0000256" key="1">
    <source>
        <dbReference type="SAM" id="MobiDB-lite"/>
    </source>
</evidence>
<feature type="compositionally biased region" description="Polar residues" evidence="1">
    <location>
        <begin position="207"/>
        <end position="218"/>
    </location>
</feature>
<evidence type="ECO:0000313" key="3">
    <source>
        <dbReference type="Proteomes" id="UP000738325"/>
    </source>
</evidence>
<organism evidence="2 3">
    <name type="scientific">Dissophora globulifera</name>
    <dbReference type="NCBI Taxonomy" id="979702"/>
    <lineage>
        <taxon>Eukaryota</taxon>
        <taxon>Fungi</taxon>
        <taxon>Fungi incertae sedis</taxon>
        <taxon>Mucoromycota</taxon>
        <taxon>Mortierellomycotina</taxon>
        <taxon>Mortierellomycetes</taxon>
        <taxon>Mortierellales</taxon>
        <taxon>Mortierellaceae</taxon>
        <taxon>Dissophora</taxon>
    </lineage>
</organism>
<comment type="caution">
    <text evidence="2">The sequence shown here is derived from an EMBL/GenBank/DDBJ whole genome shotgun (WGS) entry which is preliminary data.</text>
</comment>
<feature type="compositionally biased region" description="Low complexity" evidence="1">
    <location>
        <begin position="131"/>
        <end position="150"/>
    </location>
</feature>
<feature type="compositionally biased region" description="Polar residues" evidence="1">
    <location>
        <begin position="254"/>
        <end position="269"/>
    </location>
</feature>
<name>A0A9P6RS73_9FUNG</name>
<dbReference type="EMBL" id="JAAAIP010000048">
    <property type="protein sequence ID" value="KAG0327775.1"/>
    <property type="molecule type" value="Genomic_DNA"/>
</dbReference>
<dbReference type="Proteomes" id="UP000738325">
    <property type="component" value="Unassembled WGS sequence"/>
</dbReference>
<feature type="compositionally biased region" description="Basic and acidic residues" evidence="1">
    <location>
        <begin position="271"/>
        <end position="280"/>
    </location>
</feature>
<evidence type="ECO:0000313" key="2">
    <source>
        <dbReference type="EMBL" id="KAG0327775.1"/>
    </source>
</evidence>
<feature type="compositionally biased region" description="Low complexity" evidence="1">
    <location>
        <begin position="62"/>
        <end position="78"/>
    </location>
</feature>
<reference evidence="2" key="1">
    <citation type="journal article" date="2020" name="Fungal Divers.">
        <title>Resolving the Mortierellaceae phylogeny through synthesis of multi-gene phylogenetics and phylogenomics.</title>
        <authorList>
            <person name="Vandepol N."/>
            <person name="Liber J."/>
            <person name="Desiro A."/>
            <person name="Na H."/>
            <person name="Kennedy M."/>
            <person name="Barry K."/>
            <person name="Grigoriev I.V."/>
            <person name="Miller A.N."/>
            <person name="O'Donnell K."/>
            <person name="Stajich J.E."/>
            <person name="Bonito G."/>
        </authorList>
    </citation>
    <scope>NUCLEOTIDE SEQUENCE</scope>
    <source>
        <strain evidence="2">REB-010B</strain>
    </source>
</reference>
<feature type="compositionally biased region" description="Polar residues" evidence="1">
    <location>
        <begin position="87"/>
        <end position="97"/>
    </location>
</feature>
<feature type="region of interest" description="Disordered" evidence="1">
    <location>
        <begin position="1"/>
        <end position="110"/>
    </location>
</feature>
<feature type="region of interest" description="Disordered" evidence="1">
    <location>
        <begin position="131"/>
        <end position="155"/>
    </location>
</feature>
<gene>
    <name evidence="2" type="ORF">BGZ99_006882</name>
</gene>
<keyword evidence="3" id="KW-1185">Reference proteome</keyword>
<protein>
    <submittedName>
        <fullName evidence="2">Uncharacterized protein</fullName>
    </submittedName>
</protein>
<dbReference type="AlphaFoldDB" id="A0A9P6RS73"/>
<sequence>MNLSQILNPPGPAIATLASGRSPSPSLPSLAHATPAAPLSRKHSSSVSVARLEDQESATRSSASNITAVTNTNNTITVPPQKIKPNEINNGYSTHTFRANPPPLQAAKDLSTPYSYGASFNSNSNITNSIPSSSASASAPVTASGTAAPGAGSGMPGQMIMRYNLSQDIAPSSSASTAKKKPRSQNQSESKPTSAALKKKHPRKGSPASSTLPETESQPLEIRFVMTDKDGQDRNKAQKPPSSMSAPHAPSPPLDTQTEDTTVQESSHGTPHFEKNADGK</sequence>
<proteinExistence type="predicted"/>
<feature type="region of interest" description="Disordered" evidence="1">
    <location>
        <begin position="170"/>
        <end position="280"/>
    </location>
</feature>
<feature type="compositionally biased region" description="Basic and acidic residues" evidence="1">
    <location>
        <begin position="226"/>
        <end position="236"/>
    </location>
</feature>
<dbReference type="OrthoDB" id="654211at2759"/>
<accession>A0A9P6RS73</accession>
<feature type="compositionally biased region" description="Low complexity" evidence="1">
    <location>
        <begin position="17"/>
        <end position="39"/>
    </location>
</feature>